<dbReference type="PANTHER" id="PTHR46193:SF18">
    <property type="entry name" value="HEXITOL PHOSPHATASE B"/>
    <property type="match status" value="1"/>
</dbReference>
<evidence type="ECO:0000256" key="5">
    <source>
        <dbReference type="ARBA" id="ARBA00023277"/>
    </source>
</evidence>
<evidence type="ECO:0000256" key="1">
    <source>
        <dbReference type="ARBA" id="ARBA00001946"/>
    </source>
</evidence>
<evidence type="ECO:0000313" key="7">
    <source>
        <dbReference type="Proteomes" id="UP001172083"/>
    </source>
</evidence>
<evidence type="ECO:0000313" key="6">
    <source>
        <dbReference type="EMBL" id="MDN5212561.1"/>
    </source>
</evidence>
<dbReference type="PANTHER" id="PTHR46193">
    <property type="entry name" value="6-PHOSPHOGLUCONATE PHOSPHATASE"/>
    <property type="match status" value="1"/>
</dbReference>
<evidence type="ECO:0000256" key="3">
    <source>
        <dbReference type="ARBA" id="ARBA00022723"/>
    </source>
</evidence>
<comment type="similarity">
    <text evidence="2">Belongs to the HAD-like hydrolase superfamily. CbbY/CbbZ/Gph/YieH family.</text>
</comment>
<dbReference type="RefSeq" id="WP_346757878.1">
    <property type="nucleotide sequence ID" value="NZ_JAUJEB010000001.1"/>
</dbReference>
<keyword evidence="7" id="KW-1185">Reference proteome</keyword>
<keyword evidence="4" id="KW-0460">Magnesium</keyword>
<dbReference type="InterPro" id="IPR051600">
    <property type="entry name" value="Beta-PGM-like"/>
</dbReference>
<dbReference type="InterPro" id="IPR041492">
    <property type="entry name" value="HAD_2"/>
</dbReference>
<dbReference type="NCBIfam" id="TIGR01509">
    <property type="entry name" value="HAD-SF-IA-v3"/>
    <property type="match status" value="1"/>
</dbReference>
<dbReference type="InterPro" id="IPR023214">
    <property type="entry name" value="HAD_sf"/>
</dbReference>
<dbReference type="Pfam" id="PF13419">
    <property type="entry name" value="HAD_2"/>
    <property type="match status" value="1"/>
</dbReference>
<organism evidence="6 7">
    <name type="scientific">Agaribacillus aureus</name>
    <dbReference type="NCBI Taxonomy" id="3051825"/>
    <lineage>
        <taxon>Bacteria</taxon>
        <taxon>Pseudomonadati</taxon>
        <taxon>Bacteroidota</taxon>
        <taxon>Cytophagia</taxon>
        <taxon>Cytophagales</taxon>
        <taxon>Splendidivirgaceae</taxon>
        <taxon>Agaribacillus</taxon>
    </lineage>
</organism>
<reference evidence="6" key="1">
    <citation type="submission" date="2023-06" db="EMBL/GenBank/DDBJ databases">
        <title>Genomic of Agaribacillus aureum.</title>
        <authorList>
            <person name="Wang G."/>
        </authorList>
    </citation>
    <scope>NUCLEOTIDE SEQUENCE</scope>
    <source>
        <strain evidence="6">BMA12</strain>
    </source>
</reference>
<dbReference type="InterPro" id="IPR036412">
    <property type="entry name" value="HAD-like_sf"/>
</dbReference>
<dbReference type="InterPro" id="IPR023198">
    <property type="entry name" value="PGP-like_dom2"/>
</dbReference>
<dbReference type="EMBL" id="JAUJEB010000001">
    <property type="protein sequence ID" value="MDN5212561.1"/>
    <property type="molecule type" value="Genomic_DNA"/>
</dbReference>
<dbReference type="SFLD" id="SFLDS00003">
    <property type="entry name" value="Haloacid_Dehalogenase"/>
    <property type="match status" value="1"/>
</dbReference>
<dbReference type="SUPFAM" id="SSF56784">
    <property type="entry name" value="HAD-like"/>
    <property type="match status" value="1"/>
</dbReference>
<keyword evidence="5" id="KW-0119">Carbohydrate metabolism</keyword>
<sequence>MKDFAVIFDMDGVLIDSNPYHKKALIQFCQSHGYNLTEEELKARIYGRTNKDWITNLFNGEVTGEELKRYADEKEALFRQLYEGFVEPVTGLETFLQMLESQDITRAIATSAPRANVDFTLQQTGMGKFFTTILDDSNVEHGKPDPEIYLKTASAIHYDPENCVVIEDSLSGVMSAKQAGAKVIGITTTHSKDELSSTDLVIDDFTALNIEVIESIF</sequence>
<dbReference type="SFLD" id="SFLDG01135">
    <property type="entry name" value="C1.5.6:_HAD__Beta-PGM__Phospha"/>
    <property type="match status" value="1"/>
</dbReference>
<protein>
    <submittedName>
        <fullName evidence="6">HAD family phosphatase</fullName>
    </submittedName>
</protein>
<dbReference type="InterPro" id="IPR006439">
    <property type="entry name" value="HAD-SF_hydro_IA"/>
</dbReference>
<dbReference type="Gene3D" id="3.40.50.1000">
    <property type="entry name" value="HAD superfamily/HAD-like"/>
    <property type="match status" value="1"/>
</dbReference>
<dbReference type="Proteomes" id="UP001172083">
    <property type="component" value="Unassembled WGS sequence"/>
</dbReference>
<comment type="cofactor">
    <cofactor evidence="1">
        <name>Mg(2+)</name>
        <dbReference type="ChEBI" id="CHEBI:18420"/>
    </cofactor>
</comment>
<name>A0ABT8L677_9BACT</name>
<accession>A0ABT8L677</accession>
<gene>
    <name evidence="6" type="ORF">QQ020_10915</name>
</gene>
<dbReference type="Gene3D" id="1.10.150.240">
    <property type="entry name" value="Putative phosphatase, domain 2"/>
    <property type="match status" value="1"/>
</dbReference>
<dbReference type="SFLD" id="SFLDG01129">
    <property type="entry name" value="C1.5:_HAD__Beta-PGM__Phosphata"/>
    <property type="match status" value="1"/>
</dbReference>
<evidence type="ECO:0000256" key="2">
    <source>
        <dbReference type="ARBA" id="ARBA00006171"/>
    </source>
</evidence>
<proteinExistence type="inferred from homology"/>
<comment type="caution">
    <text evidence="6">The sequence shown here is derived from an EMBL/GenBank/DDBJ whole genome shotgun (WGS) entry which is preliminary data.</text>
</comment>
<evidence type="ECO:0000256" key="4">
    <source>
        <dbReference type="ARBA" id="ARBA00022842"/>
    </source>
</evidence>
<keyword evidence="3" id="KW-0479">Metal-binding</keyword>